<dbReference type="Proteomes" id="UP000053411">
    <property type="component" value="Unassembled WGS sequence"/>
</dbReference>
<dbReference type="OrthoDB" id="3505753at2759"/>
<protein>
    <recommendedName>
        <fullName evidence="1">Flavodoxin-like domain-containing protein</fullName>
    </recommendedName>
</protein>
<reference evidence="2 3" key="1">
    <citation type="submission" date="2015-01" db="EMBL/GenBank/DDBJ databases">
        <title>The Genome Sequence of Fonsecaea multimorphosa CBS 102226.</title>
        <authorList>
            <consortium name="The Broad Institute Genomics Platform"/>
            <person name="Cuomo C."/>
            <person name="de Hoog S."/>
            <person name="Gorbushina A."/>
            <person name="Stielow B."/>
            <person name="Teixiera M."/>
            <person name="Abouelleil A."/>
            <person name="Chapman S.B."/>
            <person name="Priest M."/>
            <person name="Young S.K."/>
            <person name="Wortman J."/>
            <person name="Nusbaum C."/>
            <person name="Birren B."/>
        </authorList>
    </citation>
    <scope>NUCLEOTIDE SEQUENCE [LARGE SCALE GENOMIC DNA]</scope>
    <source>
        <strain evidence="2 3">CBS 102226</strain>
    </source>
</reference>
<proteinExistence type="predicted"/>
<name>A0A0D2J068_9EURO</name>
<dbReference type="PROSITE" id="PS50902">
    <property type="entry name" value="FLAVODOXIN_LIKE"/>
    <property type="match status" value="1"/>
</dbReference>
<organism evidence="2 3">
    <name type="scientific">Fonsecaea multimorphosa CBS 102226</name>
    <dbReference type="NCBI Taxonomy" id="1442371"/>
    <lineage>
        <taxon>Eukaryota</taxon>
        <taxon>Fungi</taxon>
        <taxon>Dikarya</taxon>
        <taxon>Ascomycota</taxon>
        <taxon>Pezizomycotina</taxon>
        <taxon>Eurotiomycetes</taxon>
        <taxon>Chaetothyriomycetidae</taxon>
        <taxon>Chaetothyriales</taxon>
        <taxon>Herpotrichiellaceae</taxon>
        <taxon>Fonsecaea</taxon>
    </lineage>
</organism>
<dbReference type="EMBL" id="KN848063">
    <property type="protein sequence ID" value="KIY02767.1"/>
    <property type="molecule type" value="Genomic_DNA"/>
</dbReference>
<dbReference type="GeneID" id="27706978"/>
<dbReference type="VEuPathDB" id="FungiDB:Z520_01232"/>
<dbReference type="SUPFAM" id="SSF52218">
    <property type="entry name" value="Flavoproteins"/>
    <property type="match status" value="1"/>
</dbReference>
<dbReference type="AlphaFoldDB" id="A0A0D2J068"/>
<dbReference type="GO" id="GO:0010181">
    <property type="term" value="F:FMN binding"/>
    <property type="evidence" value="ECO:0007669"/>
    <property type="project" value="InterPro"/>
</dbReference>
<dbReference type="InterPro" id="IPR008254">
    <property type="entry name" value="Flavodoxin/NO_synth"/>
</dbReference>
<dbReference type="Pfam" id="PF12724">
    <property type="entry name" value="Flavodoxin_5"/>
    <property type="match status" value="1"/>
</dbReference>
<evidence type="ECO:0000259" key="1">
    <source>
        <dbReference type="PROSITE" id="PS50902"/>
    </source>
</evidence>
<accession>A0A0D2J068</accession>
<keyword evidence="3" id="KW-1185">Reference proteome</keyword>
<evidence type="ECO:0000313" key="3">
    <source>
        <dbReference type="Proteomes" id="UP000053411"/>
    </source>
</evidence>
<sequence>MPILITYATSYGSTGEIADRIASRLHVHGFAVHCRPVDHVFSVENYSAIILGSAMRGTKWLFDAQKFLDVEAMGLQMKPTWTFSVGMTPAVKGPKWATNKAVSRESLLMERTISRKMPKVRGHRLFIGKDAASRIPGPIRSLSTCVGGRSRDHRDWDEVDAWADAIATELKLEGI</sequence>
<feature type="domain" description="Flavodoxin-like" evidence="1">
    <location>
        <begin position="3"/>
        <end position="167"/>
    </location>
</feature>
<evidence type="ECO:0000313" key="2">
    <source>
        <dbReference type="EMBL" id="KIY02767.1"/>
    </source>
</evidence>
<dbReference type="InterPro" id="IPR029039">
    <property type="entry name" value="Flavoprotein-like_sf"/>
</dbReference>
<dbReference type="RefSeq" id="XP_016636889.1">
    <property type="nucleotide sequence ID" value="XM_016771750.1"/>
</dbReference>
<dbReference type="Gene3D" id="3.40.50.360">
    <property type="match status" value="1"/>
</dbReference>
<dbReference type="InterPro" id="IPR026816">
    <property type="entry name" value="Flavodoxin_dom"/>
</dbReference>
<gene>
    <name evidence="2" type="ORF">Z520_01232</name>
</gene>